<proteinExistence type="predicted"/>
<dbReference type="InterPro" id="IPR011611">
    <property type="entry name" value="PfkB_dom"/>
</dbReference>
<protein>
    <recommendedName>
        <fullName evidence="1">Carbohydrate kinase PfkB domain-containing protein</fullName>
    </recommendedName>
</protein>
<dbReference type="Proteomes" id="UP000614610">
    <property type="component" value="Unassembled WGS sequence"/>
</dbReference>
<dbReference type="PANTHER" id="PTHR47098">
    <property type="entry name" value="PROTEIN MAK32"/>
    <property type="match status" value="1"/>
</dbReference>
<organism evidence="2 3">
    <name type="scientific">Orbilia oligospora</name>
    <name type="common">Nematode-trapping fungus</name>
    <name type="synonym">Arthrobotrys oligospora</name>
    <dbReference type="NCBI Taxonomy" id="2813651"/>
    <lineage>
        <taxon>Eukaryota</taxon>
        <taxon>Fungi</taxon>
        <taxon>Dikarya</taxon>
        <taxon>Ascomycota</taxon>
        <taxon>Pezizomycotina</taxon>
        <taxon>Orbiliomycetes</taxon>
        <taxon>Orbiliales</taxon>
        <taxon>Orbiliaceae</taxon>
        <taxon>Orbilia</taxon>
    </lineage>
</organism>
<comment type="caution">
    <text evidence="2">The sequence shown here is derived from an EMBL/GenBank/DDBJ whole genome shotgun (WGS) entry which is preliminary data.</text>
</comment>
<dbReference type="AlphaFoldDB" id="A0A8H8VEA6"/>
<evidence type="ECO:0000313" key="2">
    <source>
        <dbReference type="EMBL" id="KAF3215231.1"/>
    </source>
</evidence>
<accession>A0A8H8VEA6</accession>
<dbReference type="OrthoDB" id="497927at2759"/>
<feature type="domain" description="Carbohydrate kinase PfkB" evidence="1">
    <location>
        <begin position="207"/>
        <end position="375"/>
    </location>
</feature>
<evidence type="ECO:0000313" key="3">
    <source>
        <dbReference type="Proteomes" id="UP000614610"/>
    </source>
</evidence>
<dbReference type="SUPFAM" id="SSF53613">
    <property type="entry name" value="Ribokinase-like"/>
    <property type="match status" value="1"/>
</dbReference>
<sequence length="387" mass="42428">MVIRIEAAKKRSIYGDEEEVGGWNVNKAVGSVLGCVFVVMPHLCVHINSAALLLSPRMVMLLSGPRVFAMTDTSESSIHFVTLGMFIIDQIHFPASGRVVDNIIGGAGTFGIIGARLFSPPPKLSRTIGWIVDVGNDFPDDIKLELKRWGTSLVLRETPERKTTRGWNSYGPADFRSFKYLTPKLRLAPDDFANTPLINSLSFHLICSPNRCRDIINTLSSLRSFRKEPVLIWEPVPNLCTPEELPACLEVLKLVSVVSPNAAELGGFYGLSESEAEKKVSIETNAEKWYVSGIGLRRNGPIIVRAGKGGCYIRYSEGGKWLPAYFDEEHNSRVVDPTGGGNCFIGGLAIGLVRTGDIILAAAYATVAASFAIEQIAYFYGQHEQDF</sequence>
<dbReference type="Gene3D" id="3.40.1190.20">
    <property type="match status" value="1"/>
</dbReference>
<dbReference type="PANTHER" id="PTHR47098:SF2">
    <property type="entry name" value="PROTEIN MAK32"/>
    <property type="match status" value="1"/>
</dbReference>
<evidence type="ECO:0000259" key="1">
    <source>
        <dbReference type="Pfam" id="PF00294"/>
    </source>
</evidence>
<name>A0A8H8VEA6_ORBOL</name>
<reference evidence="2" key="1">
    <citation type="submission" date="2019-06" db="EMBL/GenBank/DDBJ databases">
        <authorList>
            <person name="Palmer J.M."/>
        </authorList>
    </citation>
    <scope>NUCLEOTIDE SEQUENCE</scope>
    <source>
        <strain evidence="2">TWF679</strain>
    </source>
</reference>
<dbReference type="Pfam" id="PF00294">
    <property type="entry name" value="PfkB"/>
    <property type="match status" value="1"/>
</dbReference>
<gene>
    <name evidence="2" type="ORF">TWF679_004473</name>
</gene>
<dbReference type="InterPro" id="IPR029056">
    <property type="entry name" value="Ribokinase-like"/>
</dbReference>
<dbReference type="EMBL" id="WIWT01000020">
    <property type="protein sequence ID" value="KAF3215231.1"/>
    <property type="molecule type" value="Genomic_DNA"/>
</dbReference>